<evidence type="ECO:0000256" key="2">
    <source>
        <dbReference type="SAM" id="Phobius"/>
    </source>
</evidence>
<dbReference type="AlphaFoldDB" id="A0A3E2N1G2"/>
<feature type="transmembrane region" description="Helical" evidence="2">
    <location>
        <begin position="159"/>
        <end position="179"/>
    </location>
</feature>
<name>A0A3E2N1G2_MYCMR</name>
<comment type="caution">
    <text evidence="3">The sequence shown here is derived from an EMBL/GenBank/DDBJ whole genome shotgun (WGS) entry which is preliminary data.</text>
</comment>
<keyword evidence="2" id="KW-0472">Membrane</keyword>
<feature type="region of interest" description="Disordered" evidence="1">
    <location>
        <begin position="1"/>
        <end position="23"/>
    </location>
</feature>
<feature type="transmembrane region" description="Helical" evidence="2">
    <location>
        <begin position="215"/>
        <end position="240"/>
    </location>
</feature>
<evidence type="ECO:0000256" key="1">
    <source>
        <dbReference type="SAM" id="MobiDB-lite"/>
    </source>
</evidence>
<proteinExistence type="predicted"/>
<feature type="transmembrane region" description="Helical" evidence="2">
    <location>
        <begin position="116"/>
        <end position="139"/>
    </location>
</feature>
<feature type="transmembrane region" description="Helical" evidence="2">
    <location>
        <begin position="260"/>
        <end position="289"/>
    </location>
</feature>
<keyword evidence="2" id="KW-1133">Transmembrane helix</keyword>
<keyword evidence="2" id="KW-0812">Transmembrane</keyword>
<dbReference type="Proteomes" id="UP000257451">
    <property type="component" value="Unassembled WGS sequence"/>
</dbReference>
<reference evidence="3 4" key="1">
    <citation type="journal article" date="2018" name="Sci. Rep.">
        <title>Extensive genomic diversity among Mycobacterium marinum strains revealed by whole genome sequencing.</title>
        <authorList>
            <person name="Das S."/>
            <person name="Pettersson B.M."/>
            <person name="Behra P.R."/>
            <person name="Mallick A."/>
            <person name="Cheramie M."/>
            <person name="Ramesh M."/>
            <person name="Shirreff L."/>
            <person name="DuCote T."/>
            <person name="Dasgupta S."/>
            <person name="Ennis D.G."/>
            <person name="Kirsebom L.A."/>
        </authorList>
    </citation>
    <scope>NUCLEOTIDE SEQUENCE [LARGE SCALE GENOMIC DNA]</scope>
    <source>
        <strain evidence="3 4">Davis1</strain>
    </source>
</reference>
<sequence length="360" mass="38794">MRHPNRSGWYRNGGGRGTSHRSEVPRVPIAIPTALTERRLTTRDHLAMEATAVMYVVAVATTAQFSGSRWFLFPALAAISDDVLTRPWGKWASQPGRLVVTPTLGAAIGTLITKQFAYHVLSVLLIVTACLGLLAILRSNIGPAIAAGMLPLVLSITSWLYPVAVMIGLVGVVVLLVPWHRHYQRKYPDQVEVATSDIDDRLEAPPVGNRWILPLYLFLATLACYATVSGLRLLLVPPLVVIAYEMFANPDSCPWAQKPFTLPLACLLTATAGWLAVTAFGASGIAAGLSMATGIAVLRLLQIHMPPALAIGLLPLVISSAGIKYPICVAIGATALTFVFLLYRRWIARPGCATESISMR</sequence>
<feature type="transmembrane region" description="Helical" evidence="2">
    <location>
        <begin position="296"/>
        <end position="317"/>
    </location>
</feature>
<gene>
    <name evidence="3" type="ORF">DAVIS_00705</name>
</gene>
<feature type="transmembrane region" description="Helical" evidence="2">
    <location>
        <begin position="323"/>
        <end position="343"/>
    </location>
</feature>
<evidence type="ECO:0000313" key="3">
    <source>
        <dbReference type="EMBL" id="RFZ46626.1"/>
    </source>
</evidence>
<accession>A0A3E2N1G2</accession>
<dbReference type="EMBL" id="PEDF01000022">
    <property type="protein sequence ID" value="RFZ46626.1"/>
    <property type="molecule type" value="Genomic_DNA"/>
</dbReference>
<evidence type="ECO:0000313" key="4">
    <source>
        <dbReference type="Proteomes" id="UP000257451"/>
    </source>
</evidence>
<protein>
    <submittedName>
        <fullName evidence="3">HPP family protein</fullName>
    </submittedName>
</protein>
<organism evidence="3 4">
    <name type="scientific">Mycobacterium marinum</name>
    <dbReference type="NCBI Taxonomy" id="1781"/>
    <lineage>
        <taxon>Bacteria</taxon>
        <taxon>Bacillati</taxon>
        <taxon>Actinomycetota</taxon>
        <taxon>Actinomycetes</taxon>
        <taxon>Mycobacteriales</taxon>
        <taxon>Mycobacteriaceae</taxon>
        <taxon>Mycobacterium</taxon>
        <taxon>Mycobacterium ulcerans group</taxon>
    </lineage>
</organism>